<dbReference type="PROSITE" id="PS52035">
    <property type="entry name" value="PEPTIDASE_M14"/>
    <property type="match status" value="1"/>
</dbReference>
<evidence type="ECO:0000259" key="2">
    <source>
        <dbReference type="PROSITE" id="PS52035"/>
    </source>
</evidence>
<dbReference type="InterPro" id="IPR000834">
    <property type="entry name" value="Peptidase_M14"/>
</dbReference>
<proteinExistence type="inferred from homology"/>
<dbReference type="Gene3D" id="3.40.630.10">
    <property type="entry name" value="Zn peptidases"/>
    <property type="match status" value="1"/>
</dbReference>
<accession>A0ABS8GRR7</accession>
<comment type="caution">
    <text evidence="1">Lacks conserved residue(s) required for the propagation of feature annotation.</text>
</comment>
<evidence type="ECO:0000313" key="3">
    <source>
        <dbReference type="EMBL" id="MCC4212670.1"/>
    </source>
</evidence>
<sequence length="387" mass="43797">MDYSHLKTWHTNAREKTLHGRYITQSHILPLIQNLSGDFQVDLLGDSVQGRPVHAVTWGKGAFKILGWSQMHGNESTTTKAVFDLFKWLSDNSEVKEHANLSSKITLKLVPMLNPDGAEAYTRVNANKVDLNRDAQDRTQPESRILHQLYTGFKPDLCLNLHGQRTIFGVGNPARSATVSFLSPSQDELRTVNQSRKKGMAIIARLAEILNTFIPGQIGRYDDGFNINCVGDTLQQLNIPTLLFEAGHFHEDYDREETRAFMFLSLLGVLESAILKNWEENDAYKPYFSIPENEKCFYDIILRGLKLPEKGIEDLAIQYEEQLHNSAIHFVPKIAQIADLEKYTGHKEFDFQGAEPVFSSDFVLQEGAILEELEVNGKLPTTFSLKS</sequence>
<dbReference type="RefSeq" id="WP_228229746.1">
    <property type="nucleotide sequence ID" value="NZ_JAJGMW010000008.1"/>
</dbReference>
<comment type="caution">
    <text evidence="3">The sequence shown here is derived from an EMBL/GenBank/DDBJ whole genome shotgun (WGS) entry which is preliminary data.</text>
</comment>
<dbReference type="EMBL" id="JAJGMW010000008">
    <property type="protein sequence ID" value="MCC4212670.1"/>
    <property type="molecule type" value="Genomic_DNA"/>
</dbReference>
<keyword evidence="4" id="KW-1185">Reference proteome</keyword>
<dbReference type="Proteomes" id="UP001197770">
    <property type="component" value="Unassembled WGS sequence"/>
</dbReference>
<name>A0ABS8GRR7_9FLAO</name>
<protein>
    <submittedName>
        <fullName evidence="3">Peptidase M14</fullName>
    </submittedName>
</protein>
<evidence type="ECO:0000313" key="4">
    <source>
        <dbReference type="Proteomes" id="UP001197770"/>
    </source>
</evidence>
<dbReference type="Pfam" id="PF00246">
    <property type="entry name" value="Peptidase_M14"/>
    <property type="match status" value="1"/>
</dbReference>
<dbReference type="SUPFAM" id="SSF53187">
    <property type="entry name" value="Zn-dependent exopeptidases"/>
    <property type="match status" value="1"/>
</dbReference>
<organism evidence="3 4">
    <name type="scientific">Leeuwenhoekiella parthenopeia</name>
    <dbReference type="NCBI Taxonomy" id="2890320"/>
    <lineage>
        <taxon>Bacteria</taxon>
        <taxon>Pseudomonadati</taxon>
        <taxon>Bacteroidota</taxon>
        <taxon>Flavobacteriia</taxon>
        <taxon>Flavobacteriales</taxon>
        <taxon>Flavobacteriaceae</taxon>
        <taxon>Leeuwenhoekiella</taxon>
    </lineage>
</organism>
<comment type="similarity">
    <text evidence="1">Belongs to the peptidase M14 family.</text>
</comment>
<reference evidence="3 4" key="1">
    <citation type="submission" date="2021-11" db="EMBL/GenBank/DDBJ databases">
        <title>Seasonal and diel survey of microbial diversity of the Tyrrhenian coast.</title>
        <authorList>
            <person name="Gattoni G."/>
            <person name="Corral P."/>
        </authorList>
    </citation>
    <scope>NUCLEOTIDE SEQUENCE [LARGE SCALE GENOMIC DNA]</scope>
    <source>
        <strain evidence="3 4">Mr9</strain>
    </source>
</reference>
<feature type="domain" description="Peptidase M14" evidence="2">
    <location>
        <begin position="14"/>
        <end position="273"/>
    </location>
</feature>
<evidence type="ECO:0000256" key="1">
    <source>
        <dbReference type="PROSITE-ProRule" id="PRU01379"/>
    </source>
</evidence>
<gene>
    <name evidence="3" type="ORF">LLW17_08070</name>
</gene>